<evidence type="ECO:0000256" key="7">
    <source>
        <dbReference type="ARBA" id="ARBA00023125"/>
    </source>
</evidence>
<dbReference type="EMBL" id="VFJC01000009">
    <property type="protein sequence ID" value="KAB5567172.1"/>
    <property type="molecule type" value="Genomic_DNA"/>
</dbReference>
<feature type="region of interest" description="Disordered" evidence="12">
    <location>
        <begin position="363"/>
        <end position="407"/>
    </location>
</feature>
<keyword evidence="3" id="KW-0677">Repeat</keyword>
<feature type="region of interest" description="Disordered" evidence="12">
    <location>
        <begin position="118"/>
        <end position="186"/>
    </location>
</feature>
<dbReference type="InterPro" id="IPR039355">
    <property type="entry name" value="Transcription_factor_GATA"/>
</dbReference>
<dbReference type="GO" id="GO:0045165">
    <property type="term" value="P:cell fate commitment"/>
    <property type="evidence" value="ECO:0007669"/>
    <property type="project" value="TreeGrafter"/>
</dbReference>
<dbReference type="GO" id="GO:0005634">
    <property type="term" value="C:nucleus"/>
    <property type="evidence" value="ECO:0007669"/>
    <property type="project" value="UniProtKB-SubCell"/>
</dbReference>
<evidence type="ECO:0000256" key="5">
    <source>
        <dbReference type="ARBA" id="ARBA00022833"/>
    </source>
</evidence>
<dbReference type="PROSITE" id="PS00344">
    <property type="entry name" value="GATA_ZN_FINGER_1"/>
    <property type="match status" value="2"/>
</dbReference>
<evidence type="ECO:0000256" key="4">
    <source>
        <dbReference type="ARBA" id="ARBA00022771"/>
    </source>
</evidence>
<feature type="region of interest" description="Disordered" evidence="12">
    <location>
        <begin position="202"/>
        <end position="226"/>
    </location>
</feature>
<comment type="subcellular location">
    <subcellularLocation>
        <location evidence="1">Nucleus</location>
    </subcellularLocation>
</comment>
<dbReference type="Pfam" id="PF00320">
    <property type="entry name" value="GATA"/>
    <property type="match status" value="2"/>
</dbReference>
<dbReference type="GO" id="GO:0045944">
    <property type="term" value="P:positive regulation of transcription by RNA polymerase II"/>
    <property type="evidence" value="ECO:0007669"/>
    <property type="project" value="TreeGrafter"/>
</dbReference>
<accession>A0A5N5NIX9</accession>
<dbReference type="GO" id="GO:0000981">
    <property type="term" value="F:DNA-binding transcription factor activity, RNA polymerase II-specific"/>
    <property type="evidence" value="ECO:0007669"/>
    <property type="project" value="InterPro"/>
</dbReference>
<dbReference type="PANTHER" id="PTHR10071:SF190">
    <property type="entry name" value="ERYTHROID TRANSCRIPTION FACTOR"/>
    <property type="match status" value="1"/>
</dbReference>
<feature type="domain" description="GATA-type" evidence="13">
    <location>
        <begin position="312"/>
        <end position="365"/>
    </location>
</feature>
<keyword evidence="7" id="KW-0238">DNA-binding</keyword>
<feature type="zinc finger region" description="GATA-type 2" evidence="11">
    <location>
        <begin position="318"/>
        <end position="342"/>
    </location>
</feature>
<dbReference type="SMART" id="SM00401">
    <property type="entry name" value="ZnF_GATA"/>
    <property type="match status" value="2"/>
</dbReference>
<dbReference type="SUPFAM" id="SSF57716">
    <property type="entry name" value="Glucocorticoid receptor-like (DNA-binding domain)"/>
    <property type="match status" value="2"/>
</dbReference>
<comment type="caution">
    <text evidence="14">The sequence shown here is derived from an EMBL/GenBank/DDBJ whole genome shotgun (WGS) entry which is preliminary data.</text>
</comment>
<keyword evidence="2 11" id="KW-0479">Metal-binding</keyword>
<evidence type="ECO:0000259" key="13">
    <source>
        <dbReference type="PROSITE" id="PS50114"/>
    </source>
</evidence>
<evidence type="ECO:0000313" key="15">
    <source>
        <dbReference type="Proteomes" id="UP000327468"/>
    </source>
</evidence>
<feature type="domain" description="GATA-type" evidence="13">
    <location>
        <begin position="258"/>
        <end position="313"/>
    </location>
</feature>
<name>A0A5N5NIX9_PANHP</name>
<dbReference type="PANTHER" id="PTHR10071">
    <property type="entry name" value="TRANSCRIPTION FACTOR GATA FAMILY MEMBER"/>
    <property type="match status" value="1"/>
</dbReference>
<evidence type="ECO:0000256" key="6">
    <source>
        <dbReference type="ARBA" id="ARBA00023015"/>
    </source>
</evidence>
<proteinExistence type="predicted"/>
<sequence>MPEPYCLFHLSRPPGGTEIIHTKLQPGKKHQEHGCSSLGLKLKDFLAMEADCRVSLGILIAAASIDAECGGLPSLFSNAVQSRGAATYRHSPVRQVYSSPFLSGLSWLEGSSAHSLSSPYPSPPSAWHGGTFSRTPVLPHSSSTSSPFHPSIPLSSIRAPRSELHPPGLDCKDSVKGERVSPAAGAEGVGGVYTINHVASGGVYPHDHGPPQAHTHTHTHSLGHYSSYSNPAQDFSSVGLYSPSSFSPKLRGKMTLSPTETRECVNCGATATPLWRRDGTGHYLCNACGLYHKMNGQNRPLIRPRKRLVVSKRAGTQCANCQTSTTTLWRRNASGEPVCNACGLYFKLHNVNRPLTMKKDGIQTRNRKVSSKSRKGRRSTAMELDSFSEPLKASGSEQPVDTFSLGPYSHSVHPAGTSATLHAPSHLSYPYHPAAAIFSGMV</sequence>
<dbReference type="GO" id="GO:0008270">
    <property type="term" value="F:zinc ion binding"/>
    <property type="evidence" value="ECO:0007669"/>
    <property type="project" value="UniProtKB-KW"/>
</dbReference>
<feature type="compositionally biased region" description="Basic and acidic residues" evidence="12">
    <location>
        <begin position="160"/>
        <end position="179"/>
    </location>
</feature>
<evidence type="ECO:0000256" key="11">
    <source>
        <dbReference type="PIRSR" id="PIRSR003027-1"/>
    </source>
</evidence>
<keyword evidence="6" id="KW-0805">Transcription regulation</keyword>
<reference evidence="14 15" key="1">
    <citation type="submission" date="2019-06" db="EMBL/GenBank/DDBJ databases">
        <title>A chromosome-scale genome assembly of the striped catfish, Pangasianodon hypophthalmus.</title>
        <authorList>
            <person name="Wen M."/>
            <person name="Zahm M."/>
            <person name="Roques C."/>
            <person name="Cabau C."/>
            <person name="Klopp C."/>
            <person name="Donnadieu C."/>
            <person name="Jouanno E."/>
            <person name="Avarre J.-C."/>
            <person name="Campet M."/>
            <person name="Ha T.T.T."/>
            <person name="Dugue R."/>
            <person name="Lampietro C."/>
            <person name="Louis A."/>
            <person name="Herpin A."/>
            <person name="Echchiki A."/>
            <person name="Berthelot C."/>
            <person name="Parey E."/>
            <person name="Roest-Crollius H."/>
            <person name="Braasch I."/>
            <person name="Postlethwait J."/>
            <person name="Bobe J."/>
            <person name="Montfort J."/>
            <person name="Bouchez O."/>
            <person name="Begum T."/>
            <person name="Schartl M."/>
            <person name="Guiguen Y."/>
        </authorList>
    </citation>
    <scope>NUCLEOTIDE SEQUENCE [LARGE SCALE GENOMIC DNA]</scope>
    <source>
        <strain evidence="14 15">Indonesia</strain>
        <tissue evidence="14">Blood</tissue>
    </source>
</reference>
<dbReference type="PROSITE" id="PS50114">
    <property type="entry name" value="GATA_ZN_FINGER_2"/>
    <property type="match status" value="2"/>
</dbReference>
<dbReference type="PRINTS" id="PR00619">
    <property type="entry name" value="GATAZNFINGER"/>
</dbReference>
<keyword evidence="10" id="KW-0539">Nucleus</keyword>
<protein>
    <recommendedName>
        <fullName evidence="13">GATA-type domain-containing protein</fullName>
    </recommendedName>
</protein>
<evidence type="ECO:0000256" key="10">
    <source>
        <dbReference type="ARBA" id="ARBA00023242"/>
    </source>
</evidence>
<evidence type="ECO:0000256" key="8">
    <source>
        <dbReference type="ARBA" id="ARBA00023159"/>
    </source>
</evidence>
<dbReference type="GO" id="GO:0000978">
    <property type="term" value="F:RNA polymerase II cis-regulatory region sequence-specific DNA binding"/>
    <property type="evidence" value="ECO:0007669"/>
    <property type="project" value="TreeGrafter"/>
</dbReference>
<keyword evidence="9" id="KW-0804">Transcription</keyword>
<evidence type="ECO:0000313" key="14">
    <source>
        <dbReference type="EMBL" id="KAB5567172.1"/>
    </source>
</evidence>
<keyword evidence="4 11" id="KW-0863">Zinc-finger</keyword>
<organism evidence="14 15">
    <name type="scientific">Pangasianodon hypophthalmus</name>
    <name type="common">Striped catfish</name>
    <name type="synonym">Helicophagus hypophthalmus</name>
    <dbReference type="NCBI Taxonomy" id="310915"/>
    <lineage>
        <taxon>Eukaryota</taxon>
        <taxon>Metazoa</taxon>
        <taxon>Chordata</taxon>
        <taxon>Craniata</taxon>
        <taxon>Vertebrata</taxon>
        <taxon>Euteleostomi</taxon>
        <taxon>Actinopterygii</taxon>
        <taxon>Neopterygii</taxon>
        <taxon>Teleostei</taxon>
        <taxon>Ostariophysi</taxon>
        <taxon>Siluriformes</taxon>
        <taxon>Pangasiidae</taxon>
        <taxon>Pangasianodon</taxon>
    </lineage>
</organism>
<dbReference type="InterPro" id="IPR016374">
    <property type="entry name" value="TF_GATA-2/3"/>
</dbReference>
<keyword evidence="15" id="KW-1185">Reference proteome</keyword>
<feature type="compositionally biased region" description="Basic residues" evidence="12">
    <location>
        <begin position="365"/>
        <end position="378"/>
    </location>
</feature>
<dbReference type="FunFam" id="3.30.50.10:FF:000032">
    <property type="entry name" value="Transcription factor GATA-3"/>
    <property type="match status" value="1"/>
</dbReference>
<keyword evidence="5 11" id="KW-0862">Zinc</keyword>
<dbReference type="PIRSF" id="PIRSF003027">
    <property type="entry name" value="TF_GATA-1/2/3"/>
    <property type="match status" value="1"/>
</dbReference>
<dbReference type="Gene3D" id="3.30.50.10">
    <property type="entry name" value="Erythroid Transcription Factor GATA-1, subunit A"/>
    <property type="match status" value="2"/>
</dbReference>
<evidence type="ECO:0000256" key="1">
    <source>
        <dbReference type="ARBA" id="ARBA00004123"/>
    </source>
</evidence>
<evidence type="ECO:0000256" key="9">
    <source>
        <dbReference type="ARBA" id="ARBA00023163"/>
    </source>
</evidence>
<gene>
    <name evidence="14" type="ORF">PHYPO_G00229730</name>
</gene>
<evidence type="ECO:0000256" key="12">
    <source>
        <dbReference type="SAM" id="MobiDB-lite"/>
    </source>
</evidence>
<dbReference type="InterPro" id="IPR000679">
    <property type="entry name" value="Znf_GATA"/>
</dbReference>
<dbReference type="GO" id="GO:0000122">
    <property type="term" value="P:negative regulation of transcription by RNA polymerase II"/>
    <property type="evidence" value="ECO:0007669"/>
    <property type="project" value="TreeGrafter"/>
</dbReference>
<feature type="zinc finger region" description="GATA-type 1" evidence="11">
    <location>
        <begin position="264"/>
        <end position="288"/>
    </location>
</feature>
<dbReference type="FunFam" id="3.30.50.10:FF:000001">
    <property type="entry name" value="GATA transcription factor (GATAd)"/>
    <property type="match status" value="1"/>
</dbReference>
<dbReference type="AlphaFoldDB" id="A0A5N5NIX9"/>
<keyword evidence="8" id="KW-0010">Activator</keyword>
<evidence type="ECO:0000256" key="2">
    <source>
        <dbReference type="ARBA" id="ARBA00022723"/>
    </source>
</evidence>
<dbReference type="Proteomes" id="UP000327468">
    <property type="component" value="Chromosome 8"/>
</dbReference>
<evidence type="ECO:0000256" key="3">
    <source>
        <dbReference type="ARBA" id="ARBA00022737"/>
    </source>
</evidence>
<feature type="compositionally biased region" description="Low complexity" evidence="12">
    <location>
        <begin position="139"/>
        <end position="153"/>
    </location>
</feature>
<dbReference type="CDD" id="cd00202">
    <property type="entry name" value="ZnF_GATA"/>
    <property type="match status" value="2"/>
</dbReference>
<dbReference type="InterPro" id="IPR013088">
    <property type="entry name" value="Znf_NHR/GATA"/>
</dbReference>